<dbReference type="AlphaFoldDB" id="A0A5J6MFZ1"/>
<dbReference type="CDD" id="cd00570">
    <property type="entry name" value="GST_N_family"/>
    <property type="match status" value="1"/>
</dbReference>
<protein>
    <submittedName>
        <fullName evidence="4">Glutathione S-transferase</fullName>
    </submittedName>
</protein>
<feature type="compositionally biased region" description="Basic and acidic residues" evidence="1">
    <location>
        <begin position="123"/>
        <end position="132"/>
    </location>
</feature>
<evidence type="ECO:0000313" key="4">
    <source>
        <dbReference type="EMBL" id="QEX15160.1"/>
    </source>
</evidence>
<name>A0A5J6MFZ1_9PROT</name>
<dbReference type="PROSITE" id="PS50404">
    <property type="entry name" value="GST_NTER"/>
    <property type="match status" value="1"/>
</dbReference>
<dbReference type="Gene3D" id="1.20.1050.10">
    <property type="match status" value="1"/>
</dbReference>
<dbReference type="Pfam" id="PF13417">
    <property type="entry name" value="GST_N_3"/>
    <property type="match status" value="1"/>
</dbReference>
<dbReference type="KEGG" id="htq:FRZ44_04400"/>
<dbReference type="InterPro" id="IPR010987">
    <property type="entry name" value="Glutathione-S-Trfase_C-like"/>
</dbReference>
<evidence type="ECO:0000313" key="5">
    <source>
        <dbReference type="Proteomes" id="UP000326202"/>
    </source>
</evidence>
<dbReference type="Proteomes" id="UP000326202">
    <property type="component" value="Chromosome"/>
</dbReference>
<dbReference type="SFLD" id="SFLDS00019">
    <property type="entry name" value="Glutathione_Transferase_(cytos"/>
    <property type="match status" value="1"/>
</dbReference>
<dbReference type="InterPro" id="IPR040079">
    <property type="entry name" value="Glutathione_S-Trfase"/>
</dbReference>
<keyword evidence="5" id="KW-1185">Reference proteome</keyword>
<dbReference type="PANTHER" id="PTHR44051:SF8">
    <property type="entry name" value="GLUTATHIONE S-TRANSFERASE GSTA"/>
    <property type="match status" value="1"/>
</dbReference>
<feature type="region of interest" description="Disordered" evidence="1">
    <location>
        <begin position="200"/>
        <end position="221"/>
    </location>
</feature>
<dbReference type="GO" id="GO:0016740">
    <property type="term" value="F:transferase activity"/>
    <property type="evidence" value="ECO:0007669"/>
    <property type="project" value="UniProtKB-KW"/>
</dbReference>
<dbReference type="Pfam" id="PF00043">
    <property type="entry name" value="GST_C"/>
    <property type="match status" value="1"/>
</dbReference>
<keyword evidence="4" id="KW-0808">Transferase</keyword>
<feature type="domain" description="GST N-terminal" evidence="2">
    <location>
        <begin position="1"/>
        <end position="83"/>
    </location>
</feature>
<dbReference type="InterPro" id="IPR036249">
    <property type="entry name" value="Thioredoxin-like_sf"/>
</dbReference>
<dbReference type="EMBL" id="CP042906">
    <property type="protein sequence ID" value="QEX15160.1"/>
    <property type="molecule type" value="Genomic_DNA"/>
</dbReference>
<evidence type="ECO:0000259" key="2">
    <source>
        <dbReference type="PROSITE" id="PS50404"/>
    </source>
</evidence>
<reference evidence="4 5" key="1">
    <citation type="submission" date="2019-08" db="EMBL/GenBank/DDBJ databases">
        <title>Hyperibacter terrae gen. nov., sp. nov. and Hyperibacter viscosus sp. nov., two new members in the family Rhodospirillaceae isolated from the rhizosphere of Hypericum perforatum.</title>
        <authorList>
            <person name="Noviana Z."/>
        </authorList>
    </citation>
    <scope>NUCLEOTIDE SEQUENCE [LARGE SCALE GENOMIC DNA]</scope>
    <source>
        <strain evidence="4 5">R5913</strain>
    </source>
</reference>
<dbReference type="OrthoDB" id="9782992at2"/>
<dbReference type="PROSITE" id="PS50405">
    <property type="entry name" value="GST_CTER"/>
    <property type="match status" value="1"/>
</dbReference>
<organism evidence="4 5">
    <name type="scientific">Hypericibacter terrae</name>
    <dbReference type="NCBI Taxonomy" id="2602015"/>
    <lineage>
        <taxon>Bacteria</taxon>
        <taxon>Pseudomonadati</taxon>
        <taxon>Pseudomonadota</taxon>
        <taxon>Alphaproteobacteria</taxon>
        <taxon>Rhodospirillales</taxon>
        <taxon>Dongiaceae</taxon>
        <taxon>Hypericibacter</taxon>
    </lineage>
</organism>
<feature type="domain" description="GST C-terminal" evidence="3">
    <location>
        <begin position="88"/>
        <end position="221"/>
    </location>
</feature>
<proteinExistence type="predicted"/>
<evidence type="ECO:0000256" key="1">
    <source>
        <dbReference type="SAM" id="MobiDB-lite"/>
    </source>
</evidence>
<dbReference type="SUPFAM" id="SSF47616">
    <property type="entry name" value="GST C-terminal domain-like"/>
    <property type="match status" value="1"/>
</dbReference>
<dbReference type="InterPro" id="IPR036282">
    <property type="entry name" value="Glutathione-S-Trfase_C_sf"/>
</dbReference>
<sequence length="221" mass="24905">MKLYSGPLSLFSRKVEIALREKSLPFDREMVPFTQEKGYTPKHPAVLAANPKGQVPVLIDGGLTLFDSTVIFEYLEDAYPRPALYPASAKDRARCRLLELTADEILLPPLRQLMTRTSPPDPDPERQRQRVADADRAEIALRDHYETLSRRLGSQEFFCGAFSVADIALFMTILWVQRLKGPRLDAQPKLAAWYERVKSRPSAGQAAEEIAVADRELSPPL</sequence>
<dbReference type="InterPro" id="IPR004046">
    <property type="entry name" value="GST_C"/>
</dbReference>
<feature type="compositionally biased region" description="Basic and acidic residues" evidence="1">
    <location>
        <begin position="212"/>
        <end position="221"/>
    </location>
</feature>
<feature type="region of interest" description="Disordered" evidence="1">
    <location>
        <begin position="112"/>
        <end position="132"/>
    </location>
</feature>
<evidence type="ECO:0000259" key="3">
    <source>
        <dbReference type="PROSITE" id="PS50405"/>
    </source>
</evidence>
<dbReference type="RefSeq" id="WP_151175643.1">
    <property type="nucleotide sequence ID" value="NZ_CP042906.1"/>
</dbReference>
<dbReference type="PANTHER" id="PTHR44051">
    <property type="entry name" value="GLUTATHIONE S-TRANSFERASE-RELATED"/>
    <property type="match status" value="1"/>
</dbReference>
<gene>
    <name evidence="4" type="ORF">FRZ44_04400</name>
</gene>
<dbReference type="Gene3D" id="3.40.30.10">
    <property type="entry name" value="Glutaredoxin"/>
    <property type="match status" value="1"/>
</dbReference>
<accession>A0A5J6MFZ1</accession>
<dbReference type="SFLD" id="SFLDG00358">
    <property type="entry name" value="Main_(cytGST)"/>
    <property type="match status" value="1"/>
</dbReference>
<dbReference type="InterPro" id="IPR004045">
    <property type="entry name" value="Glutathione_S-Trfase_N"/>
</dbReference>
<dbReference type="SUPFAM" id="SSF52833">
    <property type="entry name" value="Thioredoxin-like"/>
    <property type="match status" value="1"/>
</dbReference>